<dbReference type="Proteomes" id="UP000814140">
    <property type="component" value="Unassembled WGS sequence"/>
</dbReference>
<comment type="caution">
    <text evidence="1">The sequence shown here is derived from an EMBL/GenBank/DDBJ whole genome shotgun (WGS) entry which is preliminary data.</text>
</comment>
<dbReference type="EMBL" id="MU277193">
    <property type="protein sequence ID" value="KAI0066022.1"/>
    <property type="molecule type" value="Genomic_DNA"/>
</dbReference>
<organism evidence="1 2">
    <name type="scientific">Artomyces pyxidatus</name>
    <dbReference type="NCBI Taxonomy" id="48021"/>
    <lineage>
        <taxon>Eukaryota</taxon>
        <taxon>Fungi</taxon>
        <taxon>Dikarya</taxon>
        <taxon>Basidiomycota</taxon>
        <taxon>Agaricomycotina</taxon>
        <taxon>Agaricomycetes</taxon>
        <taxon>Russulales</taxon>
        <taxon>Auriscalpiaceae</taxon>
        <taxon>Artomyces</taxon>
    </lineage>
</organism>
<evidence type="ECO:0000313" key="2">
    <source>
        <dbReference type="Proteomes" id="UP000814140"/>
    </source>
</evidence>
<proteinExistence type="predicted"/>
<name>A0ACB8TBU9_9AGAM</name>
<reference evidence="1" key="1">
    <citation type="submission" date="2021-03" db="EMBL/GenBank/DDBJ databases">
        <authorList>
            <consortium name="DOE Joint Genome Institute"/>
            <person name="Ahrendt S."/>
            <person name="Looney B.P."/>
            <person name="Miyauchi S."/>
            <person name="Morin E."/>
            <person name="Drula E."/>
            <person name="Courty P.E."/>
            <person name="Chicoki N."/>
            <person name="Fauchery L."/>
            <person name="Kohler A."/>
            <person name="Kuo A."/>
            <person name="Labutti K."/>
            <person name="Pangilinan J."/>
            <person name="Lipzen A."/>
            <person name="Riley R."/>
            <person name="Andreopoulos W."/>
            <person name="He G."/>
            <person name="Johnson J."/>
            <person name="Barry K.W."/>
            <person name="Grigoriev I.V."/>
            <person name="Nagy L."/>
            <person name="Hibbett D."/>
            <person name="Henrissat B."/>
            <person name="Matheny P.B."/>
            <person name="Labbe J."/>
            <person name="Martin F."/>
        </authorList>
    </citation>
    <scope>NUCLEOTIDE SEQUENCE</scope>
    <source>
        <strain evidence="1">HHB10654</strain>
    </source>
</reference>
<protein>
    <submittedName>
        <fullName evidence="1">GAF domain-like protein</fullName>
    </submittedName>
</protein>
<keyword evidence="2" id="KW-1185">Reference proteome</keyword>
<evidence type="ECO:0000313" key="1">
    <source>
        <dbReference type="EMBL" id="KAI0066022.1"/>
    </source>
</evidence>
<reference evidence="1" key="2">
    <citation type="journal article" date="2022" name="New Phytol.">
        <title>Evolutionary transition to the ectomycorrhizal habit in the genomes of a hyperdiverse lineage of mushroom-forming fungi.</title>
        <authorList>
            <person name="Looney B."/>
            <person name="Miyauchi S."/>
            <person name="Morin E."/>
            <person name="Drula E."/>
            <person name="Courty P.E."/>
            <person name="Kohler A."/>
            <person name="Kuo A."/>
            <person name="LaButti K."/>
            <person name="Pangilinan J."/>
            <person name="Lipzen A."/>
            <person name="Riley R."/>
            <person name="Andreopoulos W."/>
            <person name="He G."/>
            <person name="Johnson J."/>
            <person name="Nolan M."/>
            <person name="Tritt A."/>
            <person name="Barry K.W."/>
            <person name="Grigoriev I.V."/>
            <person name="Nagy L.G."/>
            <person name="Hibbett D."/>
            <person name="Henrissat B."/>
            <person name="Matheny P.B."/>
            <person name="Labbe J."/>
            <person name="Martin F.M."/>
        </authorList>
    </citation>
    <scope>NUCLEOTIDE SEQUENCE</scope>
    <source>
        <strain evidence="1">HHB10654</strain>
    </source>
</reference>
<accession>A0ACB8TBU9</accession>
<gene>
    <name evidence="1" type="ORF">BV25DRAFT_1849502</name>
</gene>
<sequence length="203" mass="21909">MHHADTSLVPDSIQSKSDFWLHVHGQLASLLEGQRDWVTNLANTSSLVYNALLSFRSFGNGSAAVNWCGFYIDSTLFPSPKLTASHEDALLEGTSKILLGPFCGKPACQFINTTPGKGRGVCADAYLSRQTLLVRDVNAYPGHIACDGDTNSEIVCPLVLTLEDKVVCLGVFDLDCLAVGGFGEEDKAGLERIARLVVESCDW</sequence>